<dbReference type="Pfam" id="PF01150">
    <property type="entry name" value="GDA1_CD39"/>
    <property type="match status" value="1"/>
</dbReference>
<evidence type="ECO:0000313" key="7">
    <source>
        <dbReference type="Proteomes" id="UP000663882"/>
    </source>
</evidence>
<dbReference type="GO" id="GO:0005886">
    <property type="term" value="C:plasma membrane"/>
    <property type="evidence" value="ECO:0007669"/>
    <property type="project" value="TreeGrafter"/>
</dbReference>
<protein>
    <submittedName>
        <fullName evidence="6">Uncharacterized protein</fullName>
    </submittedName>
</protein>
<keyword evidence="5" id="KW-0472">Membrane</keyword>
<organism evidence="6 7">
    <name type="scientific">Rotaria sordida</name>
    <dbReference type="NCBI Taxonomy" id="392033"/>
    <lineage>
        <taxon>Eukaryota</taxon>
        <taxon>Metazoa</taxon>
        <taxon>Spiralia</taxon>
        <taxon>Gnathifera</taxon>
        <taxon>Rotifera</taxon>
        <taxon>Eurotatoria</taxon>
        <taxon>Bdelloidea</taxon>
        <taxon>Philodinida</taxon>
        <taxon>Philodinidae</taxon>
        <taxon>Rotaria</taxon>
    </lineage>
</organism>
<dbReference type="Proteomes" id="UP000663882">
    <property type="component" value="Unassembled WGS sequence"/>
</dbReference>
<feature type="transmembrane region" description="Helical" evidence="5">
    <location>
        <begin position="20"/>
        <end position="43"/>
    </location>
</feature>
<gene>
    <name evidence="6" type="ORF">RFH988_LOCUS1370</name>
</gene>
<keyword evidence="5" id="KW-0812">Transmembrane</keyword>
<dbReference type="GO" id="GO:0045134">
    <property type="term" value="F:UDP phosphatase activity"/>
    <property type="evidence" value="ECO:0007669"/>
    <property type="project" value="TreeGrafter"/>
</dbReference>
<dbReference type="GO" id="GO:0005524">
    <property type="term" value="F:ATP binding"/>
    <property type="evidence" value="ECO:0007669"/>
    <property type="project" value="UniProtKB-KW"/>
</dbReference>
<keyword evidence="4" id="KW-0067">ATP-binding</keyword>
<comment type="similarity">
    <text evidence="1">Belongs to the GDA1/CD39 NTPase family.</text>
</comment>
<comment type="caution">
    <text evidence="6">The sequence shown here is derived from an EMBL/GenBank/DDBJ whole genome shotgun (WGS) entry which is preliminary data.</text>
</comment>
<accession>A0A813PAQ5</accession>
<keyword evidence="4" id="KW-0547">Nucleotide-binding</keyword>
<dbReference type="Gene3D" id="3.30.420.150">
    <property type="entry name" value="Exopolyphosphatase. Domain 2"/>
    <property type="match status" value="1"/>
</dbReference>
<dbReference type="AlphaFoldDB" id="A0A813PAQ5"/>
<proteinExistence type="inferred from homology"/>
<dbReference type="InterPro" id="IPR000407">
    <property type="entry name" value="GDA1_CD39_NTPase"/>
</dbReference>
<evidence type="ECO:0000256" key="4">
    <source>
        <dbReference type="PIRSR" id="PIRSR600407-2"/>
    </source>
</evidence>
<evidence type="ECO:0000256" key="3">
    <source>
        <dbReference type="PIRSR" id="PIRSR600407-1"/>
    </source>
</evidence>
<reference evidence="6" key="1">
    <citation type="submission" date="2021-02" db="EMBL/GenBank/DDBJ databases">
        <authorList>
            <person name="Nowell W R."/>
        </authorList>
    </citation>
    <scope>NUCLEOTIDE SEQUENCE</scope>
</reference>
<feature type="transmembrane region" description="Helical" evidence="5">
    <location>
        <begin position="549"/>
        <end position="575"/>
    </location>
</feature>
<keyword evidence="2" id="KW-0378">Hydrolase</keyword>
<keyword evidence="5" id="KW-1133">Transmembrane helix</keyword>
<evidence type="ECO:0000256" key="1">
    <source>
        <dbReference type="ARBA" id="ARBA00009283"/>
    </source>
</evidence>
<feature type="binding site" evidence="4">
    <location>
        <begin position="245"/>
        <end position="249"/>
    </location>
    <ligand>
        <name>ATP</name>
        <dbReference type="ChEBI" id="CHEBI:30616"/>
    </ligand>
</feature>
<dbReference type="PANTHER" id="PTHR11782:SF83">
    <property type="entry name" value="GUANOSINE-DIPHOSPHATASE"/>
    <property type="match status" value="1"/>
</dbReference>
<dbReference type="GO" id="GO:0009134">
    <property type="term" value="P:nucleoside diphosphate catabolic process"/>
    <property type="evidence" value="ECO:0007669"/>
    <property type="project" value="TreeGrafter"/>
</dbReference>
<evidence type="ECO:0000256" key="2">
    <source>
        <dbReference type="ARBA" id="ARBA00022801"/>
    </source>
</evidence>
<evidence type="ECO:0000313" key="6">
    <source>
        <dbReference type="EMBL" id="CAF0752368.1"/>
    </source>
</evidence>
<sequence length="603" mass="69158">MDDQQQKQKRKNRIRSIVSFTQGIAITLFLFSVTIATYLTVIYRARLAPLINYAIVFDAGSSHTEMFVYNWPADKSEGLGTTSSVSQYFVCPLAPLFVSDPIKVNSSMKLKAISDFEQYLDLLDDYFAPCLNEAVAKIPSNRHKFSPIFLGATAGMRLVRLRNTTRSNHILETIREIFLNYPFQFVTARQVRILTGMEEAIDGWITTNILLEKFKHRHEHKKQSGTITSPDELDPYMVGVLDLGGASTQVTFSYKRNIDDDPIPSEYTTNLTLFDSVYSPYAHSYLCWGKNVAFRRHRARLLNAALNVNPIYLPTSSPIVIRDPCLPRGTNDTIVPAFLFDSPCTANEKQQFNNNSINISFVSFIGEGSASKCRQHITNLFDAKRNDRIVNCSFKQEYCTFDNTFQPKLPDKMGFIGLSGYYYVFDNLAHGMSKPNGSTGERYKMKDFPLREIHKRMINVCETEYKIFYQQEAMTPSNEQHKRGLCFDAWFVWLLLTRGIGFTENGLKHVSFAKTFPTGNVGWTLGYMINQTNYIPAEYRERRIEKSRFISWITISIMLALITFIYLILTCQTYARHAYRKRSNHITTINKDGYTQPHGQSLV</sequence>
<name>A0A813PAQ5_9BILA</name>
<evidence type="ECO:0000256" key="5">
    <source>
        <dbReference type="SAM" id="Phobius"/>
    </source>
</evidence>
<dbReference type="PANTHER" id="PTHR11782">
    <property type="entry name" value="ADENOSINE/GUANOSINE DIPHOSPHATASE"/>
    <property type="match status" value="1"/>
</dbReference>
<dbReference type="OrthoDB" id="6372431at2759"/>
<dbReference type="EMBL" id="CAJNOO010000026">
    <property type="protein sequence ID" value="CAF0752368.1"/>
    <property type="molecule type" value="Genomic_DNA"/>
</dbReference>
<dbReference type="GO" id="GO:0017111">
    <property type="term" value="F:ribonucleoside triphosphate phosphatase activity"/>
    <property type="evidence" value="ECO:0007669"/>
    <property type="project" value="TreeGrafter"/>
</dbReference>
<feature type="active site" description="Proton acceptor" evidence="3">
    <location>
        <position position="199"/>
    </location>
</feature>
<dbReference type="GO" id="GO:0004382">
    <property type="term" value="F:GDP phosphatase activity"/>
    <property type="evidence" value="ECO:0007669"/>
    <property type="project" value="TreeGrafter"/>
</dbReference>
<dbReference type="Gene3D" id="3.30.420.40">
    <property type="match status" value="1"/>
</dbReference>